<protein>
    <submittedName>
        <fullName evidence="4">Lysophospholipase L1</fullName>
    </submittedName>
</protein>
<reference evidence="4 5" key="1">
    <citation type="submission" date="2016-10" db="EMBL/GenBank/DDBJ databases">
        <authorList>
            <person name="de Groot N.N."/>
        </authorList>
    </citation>
    <scope>NUCLEOTIDE SEQUENCE [LARGE SCALE GENOMIC DNA]</scope>
    <source>
        <strain evidence="4 5">CGMCC 4.5739</strain>
    </source>
</reference>
<dbReference type="SUPFAM" id="SSF52266">
    <property type="entry name" value="SGNH hydrolase"/>
    <property type="match status" value="1"/>
</dbReference>
<dbReference type="STRING" id="910347.SAMN05421773_110166"/>
<dbReference type="Pfam" id="PF13472">
    <property type="entry name" value="Lipase_GDSL_2"/>
    <property type="match status" value="1"/>
</dbReference>
<dbReference type="RefSeq" id="WP_093839996.1">
    <property type="nucleotide sequence ID" value="NZ_FOLM01000010.1"/>
</dbReference>
<dbReference type="InterPro" id="IPR013830">
    <property type="entry name" value="SGNH_hydro"/>
</dbReference>
<comment type="similarity">
    <text evidence="1">Belongs to the 'GDSL' lipolytic enzyme family.</text>
</comment>
<proteinExistence type="inferred from homology"/>
<keyword evidence="5" id="KW-1185">Reference proteome</keyword>
<dbReference type="PANTHER" id="PTHR43695:SF1">
    <property type="entry name" value="RHAMNOGALACTURONAN ACETYLESTERASE"/>
    <property type="match status" value="1"/>
</dbReference>
<dbReference type="GO" id="GO:0016787">
    <property type="term" value="F:hydrolase activity"/>
    <property type="evidence" value="ECO:0007669"/>
    <property type="project" value="UniProtKB-KW"/>
</dbReference>
<dbReference type="InterPro" id="IPR036514">
    <property type="entry name" value="SGNH_hydro_sf"/>
</dbReference>
<dbReference type="OrthoDB" id="9802318at2"/>
<dbReference type="PANTHER" id="PTHR43695">
    <property type="entry name" value="PUTATIVE (AFU_ORTHOLOGUE AFUA_2G17250)-RELATED"/>
    <property type="match status" value="1"/>
</dbReference>
<evidence type="ECO:0000259" key="3">
    <source>
        <dbReference type="Pfam" id="PF13472"/>
    </source>
</evidence>
<evidence type="ECO:0000256" key="1">
    <source>
        <dbReference type="ARBA" id="ARBA00008668"/>
    </source>
</evidence>
<dbReference type="Proteomes" id="UP000199207">
    <property type="component" value="Unassembled WGS sequence"/>
</dbReference>
<evidence type="ECO:0000256" key="2">
    <source>
        <dbReference type="ARBA" id="ARBA00022801"/>
    </source>
</evidence>
<dbReference type="EMBL" id="FOLM01000010">
    <property type="protein sequence ID" value="SFD15103.1"/>
    <property type="molecule type" value="Genomic_DNA"/>
</dbReference>
<feature type="domain" description="SGNH hydrolase-type esterase" evidence="3">
    <location>
        <begin position="25"/>
        <end position="183"/>
    </location>
</feature>
<evidence type="ECO:0000313" key="4">
    <source>
        <dbReference type="EMBL" id="SFD15103.1"/>
    </source>
</evidence>
<sequence length="262" mass="28032">MADAGHVAGSAPGGAGAPFRIFIAGDSTAAVYEARMAPSAGWGQALPVFTAPHVTVVNRALSGASTRSYDQAGLLAAILRDIAPGDRLLISFGHNDQTLDDHWGGTQPYSSYQAFLRRYLAGARQRGAHPVLVTPVERRCFRRDGTPFLSLGEYPAAMAALAARERVPLVDLSAASAERWARLGPEGTKDCFLWLEPGEHRHFPFGASDNTHFQARGAIEAARLVATALAKDRILPDGAFTGLDRPVREDELVWPPRAPSPG</sequence>
<dbReference type="Gene3D" id="3.40.50.1110">
    <property type="entry name" value="SGNH hydrolase"/>
    <property type="match status" value="1"/>
</dbReference>
<gene>
    <name evidence="4" type="ORF">SAMN05421773_110166</name>
</gene>
<keyword evidence="2" id="KW-0378">Hydrolase</keyword>
<accession>A0A1I1Q7B2</accession>
<organism evidence="4 5">
    <name type="scientific">Streptomyces aidingensis</name>
    <dbReference type="NCBI Taxonomy" id="910347"/>
    <lineage>
        <taxon>Bacteria</taxon>
        <taxon>Bacillati</taxon>
        <taxon>Actinomycetota</taxon>
        <taxon>Actinomycetes</taxon>
        <taxon>Kitasatosporales</taxon>
        <taxon>Streptomycetaceae</taxon>
        <taxon>Streptomyces</taxon>
    </lineage>
</organism>
<name>A0A1I1Q7B2_9ACTN</name>
<dbReference type="InterPro" id="IPR037459">
    <property type="entry name" value="RhgT-like"/>
</dbReference>
<dbReference type="CDD" id="cd01821">
    <property type="entry name" value="Rhamnogalacturan_acetylesterase_like"/>
    <property type="match status" value="1"/>
</dbReference>
<dbReference type="AlphaFoldDB" id="A0A1I1Q7B2"/>
<evidence type="ECO:0000313" key="5">
    <source>
        <dbReference type="Proteomes" id="UP000199207"/>
    </source>
</evidence>